<dbReference type="STRING" id="369401.SAMN05428642_101727"/>
<dbReference type="OrthoDB" id="9798708at2"/>
<evidence type="ECO:0000313" key="3">
    <source>
        <dbReference type="Proteomes" id="UP000182544"/>
    </source>
</evidence>
<gene>
    <name evidence="2" type="ORF">SAMN05428642_101727</name>
</gene>
<feature type="transmembrane region" description="Helical" evidence="1">
    <location>
        <begin position="48"/>
        <end position="68"/>
    </location>
</feature>
<evidence type="ECO:0000313" key="2">
    <source>
        <dbReference type="EMBL" id="SFZ90075.1"/>
    </source>
</evidence>
<reference evidence="2 3" key="1">
    <citation type="submission" date="2016-10" db="EMBL/GenBank/DDBJ databases">
        <authorList>
            <person name="de Groot N.N."/>
        </authorList>
    </citation>
    <scope>NUCLEOTIDE SEQUENCE [LARGE SCALE GENOMIC DNA]</scope>
    <source>
        <strain evidence="2 3">DSM 18180</strain>
    </source>
</reference>
<dbReference type="RefSeq" id="WP_072400368.1">
    <property type="nucleotide sequence ID" value="NZ_FPKV01000001.1"/>
</dbReference>
<keyword evidence="3" id="KW-1185">Reference proteome</keyword>
<accession>A0A1K2IED5</accession>
<feature type="transmembrane region" description="Helical" evidence="1">
    <location>
        <begin position="21"/>
        <end position="42"/>
    </location>
</feature>
<name>A0A1K2IED5_9FLAO</name>
<dbReference type="InterPro" id="IPR032820">
    <property type="entry name" value="ATPase_put"/>
</dbReference>
<dbReference type="AlphaFoldDB" id="A0A1K2IED5"/>
<dbReference type="Pfam" id="PF09527">
    <property type="entry name" value="ATPase_gene1"/>
    <property type="match status" value="1"/>
</dbReference>
<proteinExistence type="predicted"/>
<dbReference type="Proteomes" id="UP000182544">
    <property type="component" value="Unassembled WGS sequence"/>
</dbReference>
<keyword evidence="1" id="KW-0812">Transmembrane</keyword>
<protein>
    <submittedName>
        <fullName evidence="2">Putative F0F1-ATPase subunit Ca2+/Mg2+ transporter</fullName>
    </submittedName>
</protein>
<keyword evidence="1" id="KW-0472">Membrane</keyword>
<keyword evidence="1" id="KW-1133">Transmembrane helix</keyword>
<evidence type="ECO:0000256" key="1">
    <source>
        <dbReference type="SAM" id="Phobius"/>
    </source>
</evidence>
<dbReference type="EMBL" id="FPKV01000001">
    <property type="protein sequence ID" value="SFZ90075.1"/>
    <property type="molecule type" value="Genomic_DNA"/>
</dbReference>
<sequence length="77" mass="8880">MVDKENQKPKKQLNNYIKFSGIAFQMIAIICLFAFFGVWLDGKFPNNFSAYTLIFSLLGLAISMYFVIKQVTNMNNE</sequence>
<organism evidence="2 3">
    <name type="scientific">Flaviramulus basaltis</name>
    <dbReference type="NCBI Taxonomy" id="369401"/>
    <lineage>
        <taxon>Bacteria</taxon>
        <taxon>Pseudomonadati</taxon>
        <taxon>Bacteroidota</taxon>
        <taxon>Flavobacteriia</taxon>
        <taxon>Flavobacteriales</taxon>
        <taxon>Flavobacteriaceae</taxon>
        <taxon>Flaviramulus</taxon>
    </lineage>
</organism>